<feature type="compositionally biased region" description="Basic residues" evidence="1">
    <location>
        <begin position="157"/>
        <end position="166"/>
    </location>
</feature>
<dbReference type="EMBL" id="MU827344">
    <property type="protein sequence ID" value="KAJ7352905.1"/>
    <property type="molecule type" value="Genomic_DNA"/>
</dbReference>
<feature type="compositionally biased region" description="Basic and acidic residues" evidence="1">
    <location>
        <begin position="68"/>
        <end position="87"/>
    </location>
</feature>
<feature type="compositionally biased region" description="Basic and acidic residues" evidence="1">
    <location>
        <begin position="138"/>
        <end position="156"/>
    </location>
</feature>
<evidence type="ECO:0000256" key="1">
    <source>
        <dbReference type="SAM" id="MobiDB-lite"/>
    </source>
</evidence>
<organism evidence="2 3">
    <name type="scientific">Desmophyllum pertusum</name>
    <dbReference type="NCBI Taxonomy" id="174260"/>
    <lineage>
        <taxon>Eukaryota</taxon>
        <taxon>Metazoa</taxon>
        <taxon>Cnidaria</taxon>
        <taxon>Anthozoa</taxon>
        <taxon>Hexacorallia</taxon>
        <taxon>Scleractinia</taxon>
        <taxon>Caryophylliina</taxon>
        <taxon>Caryophylliidae</taxon>
        <taxon>Desmophyllum</taxon>
    </lineage>
</organism>
<feature type="region of interest" description="Disordered" evidence="1">
    <location>
        <begin position="265"/>
        <end position="384"/>
    </location>
</feature>
<protein>
    <submittedName>
        <fullName evidence="2">Uncharacterized protein</fullName>
    </submittedName>
</protein>
<feature type="compositionally biased region" description="Polar residues" evidence="1">
    <location>
        <begin position="365"/>
        <end position="377"/>
    </location>
</feature>
<proteinExistence type="predicted"/>
<feature type="compositionally biased region" description="Polar residues" evidence="1">
    <location>
        <begin position="32"/>
        <end position="48"/>
    </location>
</feature>
<accession>A0A9W9YJ16</accession>
<name>A0A9W9YJ16_9CNID</name>
<feature type="compositionally biased region" description="Polar residues" evidence="1">
    <location>
        <begin position="320"/>
        <end position="333"/>
    </location>
</feature>
<gene>
    <name evidence="2" type="ORF">OS493_033171</name>
</gene>
<comment type="caution">
    <text evidence="2">The sequence shown here is derived from an EMBL/GenBank/DDBJ whole genome shotgun (WGS) entry which is preliminary data.</text>
</comment>
<feature type="compositionally biased region" description="Basic and acidic residues" evidence="1">
    <location>
        <begin position="171"/>
        <end position="195"/>
    </location>
</feature>
<keyword evidence="3" id="KW-1185">Reference proteome</keyword>
<feature type="compositionally biased region" description="Basic and acidic residues" evidence="1">
    <location>
        <begin position="340"/>
        <end position="361"/>
    </location>
</feature>
<feature type="region of interest" description="Disordered" evidence="1">
    <location>
        <begin position="129"/>
        <end position="214"/>
    </location>
</feature>
<reference evidence="2" key="1">
    <citation type="submission" date="2023-01" db="EMBL/GenBank/DDBJ databases">
        <title>Genome assembly of the deep-sea coral Lophelia pertusa.</title>
        <authorList>
            <person name="Herrera S."/>
            <person name="Cordes E."/>
        </authorList>
    </citation>
    <scope>NUCLEOTIDE SEQUENCE</scope>
    <source>
        <strain evidence="2">USNM1676648</strain>
        <tissue evidence="2">Polyp</tissue>
    </source>
</reference>
<feature type="region of interest" description="Disordered" evidence="1">
    <location>
        <begin position="1"/>
        <end position="91"/>
    </location>
</feature>
<feature type="compositionally biased region" description="Basic and acidic residues" evidence="1">
    <location>
        <begin position="1"/>
        <end position="31"/>
    </location>
</feature>
<evidence type="ECO:0000313" key="2">
    <source>
        <dbReference type="EMBL" id="KAJ7352905.1"/>
    </source>
</evidence>
<dbReference type="OrthoDB" id="5979903at2759"/>
<dbReference type="AlphaFoldDB" id="A0A9W9YJ16"/>
<sequence>MESFRIHMSRESQREEDLDSRDQDHEQKRTESGSSSVFMTEPGTNIDQLNEPPDVRRAWDDGAAQAEITRDSDGNDSGDWGREKENGRYSSDLDAYSDFEMIEDYDPKSGFTVRLKRRPFGGAKKTSYLIHGIQDDDPVTKDTVAKERKTAPTWERKGKRSSKNQRSKQTSADKKASKFIPHDVNHNKEKLKDNEANQSANHHRNSPAITPDSFFTVGLDQRDQVFSQTPEYELLIDVNDDDDDDDVVFLHSRFSEDSFSNFEFDGGSWSSGPLVSDSLRPTMPSPVDFGNQDDVDYCSSLSISPTQHDGYLADSEENADLTSLQAQIEQARSNTKKYQRQKDEAQDTKRRESKESKEKDQQSQAMEDTPSQQPQENDTFDRAP</sequence>
<evidence type="ECO:0000313" key="3">
    <source>
        <dbReference type="Proteomes" id="UP001163046"/>
    </source>
</evidence>
<dbReference type="Proteomes" id="UP001163046">
    <property type="component" value="Unassembled WGS sequence"/>
</dbReference>